<feature type="domain" description="Bromo" evidence="11">
    <location>
        <begin position="380"/>
        <end position="450"/>
    </location>
</feature>
<evidence type="ECO:0000256" key="7">
    <source>
        <dbReference type="ARBA" id="ARBA00023242"/>
    </source>
</evidence>
<feature type="region of interest" description="Disordered" evidence="10">
    <location>
        <begin position="940"/>
        <end position="968"/>
    </location>
</feature>
<dbReference type="GO" id="GO:0003682">
    <property type="term" value="F:chromatin binding"/>
    <property type="evidence" value="ECO:0007669"/>
    <property type="project" value="InterPro"/>
</dbReference>
<evidence type="ECO:0008006" key="15">
    <source>
        <dbReference type="Google" id="ProtNLM"/>
    </source>
</evidence>
<evidence type="ECO:0000256" key="1">
    <source>
        <dbReference type="ARBA" id="ARBA00004123"/>
    </source>
</evidence>
<protein>
    <recommendedName>
        <fullName evidence="15">Bromodomain-containing protein</fullName>
    </recommendedName>
</protein>
<dbReference type="InterPro" id="IPR018359">
    <property type="entry name" value="Bromodomain_CS"/>
</dbReference>
<feature type="region of interest" description="Disordered" evidence="10">
    <location>
        <begin position="473"/>
        <end position="559"/>
    </location>
</feature>
<feature type="domain" description="BAH" evidence="12">
    <location>
        <begin position="691"/>
        <end position="810"/>
    </location>
</feature>
<dbReference type="InterPro" id="IPR043151">
    <property type="entry name" value="BAH_sf"/>
</dbReference>
<dbReference type="PANTHER" id="PTHR16062:SF21">
    <property type="entry name" value="CHROMATIN STRUCTURE-REMODELING COMPLEX SUBUNIT RSC1-RELATED"/>
    <property type="match status" value="1"/>
</dbReference>
<dbReference type="Proteomes" id="UP000008065">
    <property type="component" value="Unassembled WGS sequence"/>
</dbReference>
<feature type="compositionally biased region" description="Basic residues" evidence="10">
    <location>
        <begin position="524"/>
        <end position="538"/>
    </location>
</feature>
<feature type="coiled-coil region" evidence="9">
    <location>
        <begin position="614"/>
        <end position="666"/>
    </location>
</feature>
<keyword evidence="14" id="KW-1185">Reference proteome</keyword>
<feature type="compositionally biased region" description="Basic and acidic residues" evidence="10">
    <location>
        <begin position="317"/>
        <end position="328"/>
    </location>
</feature>
<dbReference type="PANTHER" id="PTHR16062">
    <property type="entry name" value="SWI/SNF-RELATED"/>
    <property type="match status" value="1"/>
</dbReference>
<dbReference type="RefSeq" id="XP_009853417.1">
    <property type="nucleotide sequence ID" value="XM_009855115.1"/>
</dbReference>
<dbReference type="SUPFAM" id="SSF47370">
    <property type="entry name" value="Bromodomain"/>
    <property type="match status" value="2"/>
</dbReference>
<keyword evidence="5 8" id="KW-0103">Bromodomain</keyword>
<evidence type="ECO:0000259" key="11">
    <source>
        <dbReference type="PROSITE" id="PS50014"/>
    </source>
</evidence>
<name>F8MUC6_NEUT8</name>
<proteinExistence type="predicted"/>
<gene>
    <name evidence="13" type="ORF">NEUTE1DRAFT_131320</name>
</gene>
<keyword evidence="3" id="KW-0156">Chromatin regulator</keyword>
<keyword evidence="2" id="KW-0677">Repeat</keyword>
<feature type="compositionally biased region" description="Pro residues" evidence="10">
    <location>
        <begin position="1179"/>
        <end position="1190"/>
    </location>
</feature>
<feature type="domain" description="Bromo" evidence="11">
    <location>
        <begin position="579"/>
        <end position="649"/>
    </location>
</feature>
<feature type="compositionally biased region" description="Basic and acidic residues" evidence="10">
    <location>
        <begin position="879"/>
        <end position="890"/>
    </location>
</feature>
<dbReference type="InterPro" id="IPR037382">
    <property type="entry name" value="Rsc/polybromo"/>
</dbReference>
<feature type="compositionally biased region" description="Acidic residues" evidence="10">
    <location>
        <begin position="329"/>
        <end position="353"/>
    </location>
</feature>
<evidence type="ECO:0000256" key="5">
    <source>
        <dbReference type="ARBA" id="ARBA00023117"/>
    </source>
</evidence>
<feature type="coiled-coil region" evidence="9">
    <location>
        <begin position="1399"/>
        <end position="1426"/>
    </location>
</feature>
<dbReference type="PROSITE" id="PS00633">
    <property type="entry name" value="BROMODOMAIN_1"/>
    <property type="match status" value="1"/>
</dbReference>
<feature type="region of interest" description="Disordered" evidence="10">
    <location>
        <begin position="233"/>
        <end position="358"/>
    </location>
</feature>
<dbReference type="Pfam" id="PF00439">
    <property type="entry name" value="Bromodomain"/>
    <property type="match status" value="2"/>
</dbReference>
<dbReference type="PROSITE" id="PS50014">
    <property type="entry name" value="BROMODOMAIN_2"/>
    <property type="match status" value="2"/>
</dbReference>
<dbReference type="KEGG" id="nte:NEUTE1DRAFT131320"/>
<evidence type="ECO:0000256" key="3">
    <source>
        <dbReference type="ARBA" id="ARBA00022853"/>
    </source>
</evidence>
<dbReference type="GO" id="GO:0016586">
    <property type="term" value="C:RSC-type complex"/>
    <property type="evidence" value="ECO:0007669"/>
    <property type="project" value="InterPro"/>
</dbReference>
<sequence length="1475" mass="167190">MRRSERKEGCTGGVVLCLRKLGWMTQGVPFQEKGYGSFSSQVEEVDKPGVKVQAEQARPDRTYGTSSVSIRGLPRCTMREPFKLTGGGFPQRTGRETSLWVGDIISAHARRETPRGPVSLFRTAMLCQDNLECTTDNTHVKVRLRWTPKGTEVLEATDKRPNQSLPMQQSTPIGPSSWFRVFPQEELAITTLHYTTFYTRYPWVWLGSSSGRLNLCLCLCSGLRVENCGSAMPTLRERPSRGDSSLAKRNTTSSAAAPTRTTARTTPRTTRRQSSNTNSNIMAAAPARDAIEVRESIEAKGDVDDDVDMEDADAKDDEPRKPTDKDQEADMADDREDDEDEDHDQDEEDEEESDSAKDLLQLIRDTSEYLCRYTVKVDGEDYEIASGFQRLVNKRSLPDYFEVIKTPMAFSTIRGKLGKKSYTSFNEFVQDVTRICHNAQVYNRPSAPIFSDAGRLLEVFKEKLAELVQKGDITEKDAEIPDYGPLPEFEDSPTPEEEEDEEEEEEEEEESESDDSDAVDSDGRRRRGRRRGGRSRRRKQDDDDDEAQKKHTRPLKVLTPQEARIQALLKGLRKFKNENGHVRINHFQRLPDKSESPGYYAAVRNPIALDMIIRKHKRKKYQNLDQVLQDLELMFENAKLFHEQGSEEYEDALELQKEARALTEQEKAKPDDDFRDADGKLPLDSIEHGGELWRVGDWVHIRNPNDLSKPIVAQIYRMWSDKSGQKWVNACWFYRPEQTVHRYDKFFYENEVVKTGQYRDHRIEEVEDRCFVMFITRYPKGRPRGLPYNKMVYVCEARYNEEKCKFNKVKTWSSCLPEEVRDQDYEMDLWPVPRTMRKIPSPIKHLLQADAKETDDLPKPTWRSPNAPPLIGAVHRRPREPNPHSSRLDLSRSPTPGSSLVSFPFETEASARVNLKLTTDLSNKESPPPEAHPIFIAPVPLAIGPGPGSGSSHRQSFSGGVPGTPTFHPSVAPAPGPGGHVAFGGQHYVQHFAPRQQQQQQQQQPPPPQGHGIAPHIVQIHGHPQSHPPPPIHQYQPQLQPHPHQGLHQQPLGPQHQHQPMPGMPMHVQPHHPGMPPMQPSPHHYPHQQPPSYSHQQPPPYHGPGPQHVPIPQPPHQPPPPPPQQQQQQHLQQQQLHQPYQQIQYIHHGPPTTQSQLAPAPPPGPQYDPHHPHSRPVHAHPPPPPPPPQQQPFGVGPPHHPGVPIGLPAVHHSHSHPQPSPIAPNFPTPNRHHQPPPMGTPMQQHPPTMPQQLAPGPAAGNAYNAPRAPEVYTLAENIDSEIPEEVKKQFQTDDQGRVLFFTAPPLNRASVRNGGVAEQYAGLGHSVHWESIKARKEERRRKRKERDEALQEEANKRKAAKTAEAKANGEGNEHKKALSLLEEGILQWCEQMQKGTRHLEELLGGRDEWEEMMRQSKEENKGLTEAEIRKKSLRWWLEDQIKKGLVTEEERKQLEEAFLADAKGLTSVKATGLKA</sequence>
<keyword evidence="6" id="KW-0804">Transcription</keyword>
<evidence type="ECO:0000259" key="12">
    <source>
        <dbReference type="PROSITE" id="PS51038"/>
    </source>
</evidence>
<feature type="compositionally biased region" description="Low complexity" evidence="10">
    <location>
        <begin position="1125"/>
        <end position="1148"/>
    </location>
</feature>
<dbReference type="HOGENOM" id="CLU_007728_0_0_1"/>
<dbReference type="CDD" id="cd04717">
    <property type="entry name" value="BAH_polybromo"/>
    <property type="match status" value="1"/>
</dbReference>
<dbReference type="Pfam" id="PF01426">
    <property type="entry name" value="BAH"/>
    <property type="match status" value="1"/>
</dbReference>
<dbReference type="GeneID" id="20825523"/>
<dbReference type="PRINTS" id="PR00503">
    <property type="entry name" value="BROMODOMAIN"/>
</dbReference>
<evidence type="ECO:0000313" key="14">
    <source>
        <dbReference type="Proteomes" id="UP000008065"/>
    </source>
</evidence>
<feature type="compositionally biased region" description="Acidic residues" evidence="10">
    <location>
        <begin position="488"/>
        <end position="520"/>
    </location>
</feature>
<feature type="region of interest" description="Disordered" evidence="10">
    <location>
        <begin position="1334"/>
        <end position="1374"/>
    </location>
</feature>
<evidence type="ECO:0000256" key="10">
    <source>
        <dbReference type="SAM" id="MobiDB-lite"/>
    </source>
</evidence>
<dbReference type="PROSITE" id="PS51038">
    <property type="entry name" value="BAH"/>
    <property type="match status" value="1"/>
</dbReference>
<keyword evidence="7" id="KW-0539">Nucleus</keyword>
<evidence type="ECO:0000313" key="13">
    <source>
        <dbReference type="EMBL" id="EGO55608.1"/>
    </source>
</evidence>
<dbReference type="CDD" id="cd05522">
    <property type="entry name" value="Bromo_Rsc1_2_II"/>
    <property type="match status" value="1"/>
</dbReference>
<feature type="compositionally biased region" description="Low complexity" evidence="10">
    <location>
        <begin position="1240"/>
        <end position="1264"/>
    </location>
</feature>
<feature type="region of interest" description="Disordered" evidence="10">
    <location>
        <begin position="855"/>
        <end position="899"/>
    </location>
</feature>
<dbReference type="OrthoDB" id="1742084at2759"/>
<feature type="compositionally biased region" description="Acidic residues" evidence="10">
    <location>
        <begin position="303"/>
        <end position="316"/>
    </location>
</feature>
<dbReference type="GO" id="GO:0006338">
    <property type="term" value="P:chromatin remodeling"/>
    <property type="evidence" value="ECO:0007669"/>
    <property type="project" value="InterPro"/>
</dbReference>
<dbReference type="Gene3D" id="1.20.920.10">
    <property type="entry name" value="Bromodomain-like"/>
    <property type="match status" value="2"/>
</dbReference>
<dbReference type="Gene3D" id="2.30.30.490">
    <property type="match status" value="1"/>
</dbReference>
<dbReference type="InterPro" id="IPR001487">
    <property type="entry name" value="Bromodomain"/>
</dbReference>
<dbReference type="VEuPathDB" id="FungiDB:NEUTE1DRAFT_131320"/>
<dbReference type="SMART" id="SM00297">
    <property type="entry name" value="BROMO"/>
    <property type="match status" value="2"/>
</dbReference>
<organism evidence="13 14">
    <name type="scientific">Neurospora tetrasperma (strain FGSC 2508 / ATCC MYA-4615 / P0657)</name>
    <dbReference type="NCBI Taxonomy" id="510951"/>
    <lineage>
        <taxon>Eukaryota</taxon>
        <taxon>Fungi</taxon>
        <taxon>Dikarya</taxon>
        <taxon>Ascomycota</taxon>
        <taxon>Pezizomycotina</taxon>
        <taxon>Sordariomycetes</taxon>
        <taxon>Sordariomycetidae</taxon>
        <taxon>Sordariales</taxon>
        <taxon>Sordariaceae</taxon>
        <taxon>Neurospora</taxon>
    </lineage>
</organism>
<comment type="subcellular location">
    <subcellularLocation>
        <location evidence="1">Nucleus</location>
    </subcellularLocation>
</comment>
<feature type="compositionally biased region" description="Low complexity" evidence="10">
    <location>
        <begin position="249"/>
        <end position="280"/>
    </location>
</feature>
<keyword evidence="4" id="KW-0805">Transcription regulation</keyword>
<evidence type="ECO:0000256" key="8">
    <source>
        <dbReference type="PROSITE-ProRule" id="PRU00035"/>
    </source>
</evidence>
<feature type="compositionally biased region" description="Basic and acidic residues" evidence="10">
    <location>
        <begin position="1345"/>
        <end position="1364"/>
    </location>
</feature>
<dbReference type="CDD" id="cd04369">
    <property type="entry name" value="Bromodomain"/>
    <property type="match status" value="1"/>
</dbReference>
<dbReference type="InterPro" id="IPR048047">
    <property type="entry name" value="RSC1/2_bromodom"/>
</dbReference>
<reference evidence="14" key="1">
    <citation type="journal article" date="2011" name="Genetics">
        <title>Massive changes in genome architecture accompany the transition to self-fertility in the filamentous fungus Neurospora tetrasperma.</title>
        <authorList>
            <person name="Ellison C.E."/>
            <person name="Stajich J.E."/>
            <person name="Jacobson D.J."/>
            <person name="Natvig D.O."/>
            <person name="Lapidus A."/>
            <person name="Foster B."/>
            <person name="Aerts A."/>
            <person name="Riley R."/>
            <person name="Lindquist E.A."/>
            <person name="Grigoriev I.V."/>
            <person name="Taylor J.W."/>
        </authorList>
    </citation>
    <scope>NUCLEOTIDE SEQUENCE [LARGE SCALE GENOMIC DNA]</scope>
    <source>
        <strain evidence="14">FGSC 2508 / P0657</strain>
    </source>
</reference>
<dbReference type="SMART" id="SM00439">
    <property type="entry name" value="BAH"/>
    <property type="match status" value="1"/>
</dbReference>
<feature type="compositionally biased region" description="Low complexity" evidence="10">
    <location>
        <begin position="1033"/>
        <end position="1072"/>
    </location>
</feature>
<dbReference type="EMBL" id="GL891306">
    <property type="protein sequence ID" value="EGO55608.1"/>
    <property type="molecule type" value="Genomic_DNA"/>
</dbReference>
<evidence type="ECO:0000256" key="4">
    <source>
        <dbReference type="ARBA" id="ARBA00023015"/>
    </source>
</evidence>
<feature type="compositionally biased region" description="Basic and acidic residues" evidence="10">
    <location>
        <begin position="289"/>
        <end position="302"/>
    </location>
</feature>
<feature type="region of interest" description="Disordered" evidence="10">
    <location>
        <begin position="994"/>
        <end position="1264"/>
    </location>
</feature>
<feature type="compositionally biased region" description="Pro residues" evidence="10">
    <location>
        <begin position="1218"/>
        <end position="1227"/>
    </location>
</feature>
<evidence type="ECO:0000256" key="6">
    <source>
        <dbReference type="ARBA" id="ARBA00023163"/>
    </source>
</evidence>
<accession>F8MUC6</accession>
<dbReference type="InterPro" id="IPR001025">
    <property type="entry name" value="BAH_dom"/>
</dbReference>
<dbReference type="FunFam" id="2.30.30.490:FF:000015">
    <property type="entry name" value="Chromatin structure-remodeling complex subunit RSC1"/>
    <property type="match status" value="1"/>
</dbReference>
<dbReference type="GO" id="GO:0006368">
    <property type="term" value="P:transcription elongation by RNA polymerase II"/>
    <property type="evidence" value="ECO:0007669"/>
    <property type="project" value="TreeGrafter"/>
</dbReference>
<evidence type="ECO:0000256" key="2">
    <source>
        <dbReference type="ARBA" id="ARBA00022737"/>
    </source>
</evidence>
<dbReference type="InterPro" id="IPR036427">
    <property type="entry name" value="Bromodomain-like_sf"/>
</dbReference>
<feature type="compositionally biased region" description="Pro residues" evidence="10">
    <location>
        <begin position="1097"/>
        <end position="1124"/>
    </location>
</feature>
<keyword evidence="9" id="KW-0175">Coiled coil</keyword>
<evidence type="ECO:0000256" key="9">
    <source>
        <dbReference type="SAM" id="Coils"/>
    </source>
</evidence>
<dbReference type="FunFam" id="1.20.920.10:FF:000048">
    <property type="entry name" value="RSC complex subunit (RSC1), putative"/>
    <property type="match status" value="1"/>
</dbReference>